<protein>
    <submittedName>
        <fullName evidence="4">Exopolysaccharide biosynthesis protein (OMA family outer membrane saccharide export protein)</fullName>
    </submittedName>
</protein>
<proteinExistence type="predicted"/>
<dbReference type="Proteomes" id="UP000003257">
    <property type="component" value="Unassembled WGS sequence"/>
</dbReference>
<feature type="coiled-coil region" evidence="2">
    <location>
        <begin position="294"/>
        <end position="328"/>
    </location>
</feature>
<evidence type="ECO:0000313" key="4">
    <source>
        <dbReference type="EMBL" id="EDQ03520.1"/>
    </source>
</evidence>
<dbReference type="RefSeq" id="WP_007120904.1">
    <property type="nucleotide sequence ID" value="NZ_ABID01000014.1"/>
</dbReference>
<keyword evidence="5" id="KW-1185">Reference proteome</keyword>
<name>A0ABP2D5E3_9RHOB</name>
<comment type="caution">
    <text evidence="4">The sequence shown here is derived from an EMBL/GenBank/DDBJ whole genome shotgun (WGS) entry which is preliminary data.</text>
</comment>
<reference evidence="4 5" key="1">
    <citation type="submission" date="2007-11" db="EMBL/GenBank/DDBJ databases">
        <authorList>
            <person name="Wagner-Dobler I."/>
            <person name="Ferriera S."/>
            <person name="Johnson J."/>
            <person name="Kravitz S."/>
            <person name="Beeson K."/>
            <person name="Sutton G."/>
            <person name="Rogers Y.-H."/>
            <person name="Friedman R."/>
            <person name="Frazier M."/>
            <person name="Venter J.C."/>
        </authorList>
    </citation>
    <scope>NUCLEOTIDE SEQUENCE [LARGE SCALE GENOMIC DNA]</scope>
    <source>
        <strain evidence="4 5">HEL-45</strain>
    </source>
</reference>
<gene>
    <name evidence="4" type="ORF">OIHEL45_20066</name>
</gene>
<evidence type="ECO:0000259" key="3">
    <source>
        <dbReference type="Pfam" id="PF02563"/>
    </source>
</evidence>
<dbReference type="InterPro" id="IPR049712">
    <property type="entry name" value="Poly_export"/>
</dbReference>
<evidence type="ECO:0000256" key="1">
    <source>
        <dbReference type="ARBA" id="ARBA00022729"/>
    </source>
</evidence>
<evidence type="ECO:0000313" key="5">
    <source>
        <dbReference type="Proteomes" id="UP000003257"/>
    </source>
</evidence>
<keyword evidence="1" id="KW-0732">Signal</keyword>
<sequence>MLTATLSKAGLGLVALVAVGGIENLPALATRIPDTTPLVHLAATDHTTPVLASRTKPDFTVAAARSSEKLPSVSETLFTKKSCEHSTSEADLVVSGDRLTLRVFAQAANSTERFERRDLSGTFTVDAAGEIAVPGIGRLPVAGQGPACLEGPVSTALAAEMGIAATVTASFETRPPVLIQGTVISPGSYEFTPNLSVRALLAKAGADGGTADTALYRTLDARSRELRTLRAGLMLRHARLTAQRAGAQDLSLPSDRVKSLHTQLGRDRVHGETAVLQAALAETALRKARDVAIRADLENTLEIAKTRRNSVRARYALLSRQRDQLEAEIGEDCRGRCGTSRRYDELRFDTLNGRLGDLDLTVEDAESRVSEARHALDRHDRDVAFSYAQADSKLALSVAETLADRNALDAEIVSVEAQIMDLGGTADSTIRVERRRGSQIQTLEVHKDFLLLPGDLVIVEPPDDTILVSAEDHQE</sequence>
<dbReference type="InterPro" id="IPR003715">
    <property type="entry name" value="Poly_export_N"/>
</dbReference>
<organism evidence="4 5">
    <name type="scientific">Sulfitobacter indolifex HEL-45</name>
    <dbReference type="NCBI Taxonomy" id="391624"/>
    <lineage>
        <taxon>Bacteria</taxon>
        <taxon>Pseudomonadati</taxon>
        <taxon>Pseudomonadota</taxon>
        <taxon>Alphaproteobacteria</taxon>
        <taxon>Rhodobacterales</taxon>
        <taxon>Roseobacteraceae</taxon>
        <taxon>Sulfitobacter</taxon>
    </lineage>
</organism>
<dbReference type="PANTHER" id="PTHR33619:SF3">
    <property type="entry name" value="POLYSACCHARIDE EXPORT PROTEIN GFCE-RELATED"/>
    <property type="match status" value="1"/>
</dbReference>
<feature type="domain" description="Polysaccharide export protein N-terminal" evidence="3">
    <location>
        <begin position="92"/>
        <end position="167"/>
    </location>
</feature>
<accession>A0ABP2D5E3</accession>
<dbReference type="Pfam" id="PF02563">
    <property type="entry name" value="Poly_export"/>
    <property type="match status" value="1"/>
</dbReference>
<dbReference type="PANTHER" id="PTHR33619">
    <property type="entry name" value="POLYSACCHARIDE EXPORT PROTEIN GFCE-RELATED"/>
    <property type="match status" value="1"/>
</dbReference>
<dbReference type="EMBL" id="ABID01000014">
    <property type="protein sequence ID" value="EDQ03520.1"/>
    <property type="molecule type" value="Genomic_DNA"/>
</dbReference>
<evidence type="ECO:0000256" key="2">
    <source>
        <dbReference type="SAM" id="Coils"/>
    </source>
</evidence>
<keyword evidence="2" id="KW-0175">Coiled coil</keyword>